<name>A0A934TJ76_9RHOB</name>
<evidence type="ECO:0000313" key="2">
    <source>
        <dbReference type="EMBL" id="MBK5927140.1"/>
    </source>
</evidence>
<reference evidence="2" key="1">
    <citation type="submission" date="2017-05" db="EMBL/GenBank/DDBJ databases">
        <authorList>
            <person name="Imhoff J.F."/>
            <person name="Rahn T."/>
            <person name="Kuenzel S."/>
            <person name="Neulinger S.C."/>
        </authorList>
    </citation>
    <scope>NUCLEOTIDE SEQUENCE</scope>
    <source>
        <strain evidence="2">LMG 28126</strain>
    </source>
</reference>
<dbReference type="SUPFAM" id="SSF53335">
    <property type="entry name" value="S-adenosyl-L-methionine-dependent methyltransferases"/>
    <property type="match status" value="1"/>
</dbReference>
<proteinExistence type="predicted"/>
<protein>
    <submittedName>
        <fullName evidence="2">Spermidine synthase</fullName>
    </submittedName>
</protein>
<dbReference type="PANTHER" id="PTHR43317">
    <property type="entry name" value="THERMOSPERMINE SYNTHASE ACAULIS5"/>
    <property type="match status" value="1"/>
</dbReference>
<organism evidence="2 3">
    <name type="scientific">Rhodobaculum claviforme</name>
    <dbReference type="NCBI Taxonomy" id="1549854"/>
    <lineage>
        <taxon>Bacteria</taxon>
        <taxon>Pseudomonadati</taxon>
        <taxon>Pseudomonadota</taxon>
        <taxon>Alphaproteobacteria</taxon>
        <taxon>Rhodobacterales</taxon>
        <taxon>Paracoccaceae</taxon>
        <taxon>Rhodobaculum</taxon>
    </lineage>
</organism>
<sequence>MVPWEQLATARTPGGATLRLLRRGTEMSIRLADGNELMNSRLGGSEEALATLALAGLGPRAAPRVLIGGLGMGFTLRAAQAVAPPDARLVVAEIVPELIDWAGGHMAAVFGDCLSDPRVTVVADDVGAVMRATEQAVDTGPGAGKGGHFDAILLDVDNGPEGLTRAQNATLYGTEGLQAARQALGPGGVLAVWSATPDAGFARRLGRCGFDVRTHSVPAGRTRRGPRHTIWIARRPPSP</sequence>
<accession>A0A934TJ76</accession>
<keyword evidence="1" id="KW-0620">Polyamine biosynthesis</keyword>
<reference evidence="2" key="2">
    <citation type="journal article" date="2020" name="Microorganisms">
        <title>Osmotic Adaptation and Compatible Solute Biosynthesis of Phototrophic Bacteria as Revealed from Genome Analyses.</title>
        <authorList>
            <person name="Imhoff J.F."/>
            <person name="Rahn T."/>
            <person name="Kunzel S."/>
            <person name="Keller A."/>
            <person name="Neulinger S.C."/>
        </authorList>
    </citation>
    <scope>NUCLEOTIDE SEQUENCE</scope>
    <source>
        <strain evidence="2">LMG 28126</strain>
    </source>
</reference>
<gene>
    <name evidence="2" type="ORF">CCR87_07270</name>
</gene>
<dbReference type="Proteomes" id="UP000706333">
    <property type="component" value="Unassembled WGS sequence"/>
</dbReference>
<dbReference type="InterPro" id="IPR029063">
    <property type="entry name" value="SAM-dependent_MTases_sf"/>
</dbReference>
<dbReference type="AlphaFoldDB" id="A0A934TJ76"/>
<comment type="caution">
    <text evidence="2">The sequence shown here is derived from an EMBL/GenBank/DDBJ whole genome shotgun (WGS) entry which is preliminary data.</text>
</comment>
<dbReference type="GO" id="GO:0006596">
    <property type="term" value="P:polyamine biosynthetic process"/>
    <property type="evidence" value="ECO:0007669"/>
    <property type="project" value="UniProtKB-KW"/>
</dbReference>
<dbReference type="Gene3D" id="3.40.50.150">
    <property type="entry name" value="Vaccinia Virus protein VP39"/>
    <property type="match status" value="1"/>
</dbReference>
<evidence type="ECO:0000313" key="3">
    <source>
        <dbReference type="Proteomes" id="UP000706333"/>
    </source>
</evidence>
<dbReference type="EMBL" id="NHSD01000208">
    <property type="protein sequence ID" value="MBK5927140.1"/>
    <property type="molecule type" value="Genomic_DNA"/>
</dbReference>
<keyword evidence="3" id="KW-1185">Reference proteome</keyword>
<evidence type="ECO:0000256" key="1">
    <source>
        <dbReference type="ARBA" id="ARBA00023115"/>
    </source>
</evidence>
<dbReference type="RefSeq" id="WP_201156908.1">
    <property type="nucleotide sequence ID" value="NZ_NHSD01000208.1"/>
</dbReference>
<dbReference type="PANTHER" id="PTHR43317:SF3">
    <property type="entry name" value="BLR2883 PROTEIN"/>
    <property type="match status" value="1"/>
</dbReference>